<evidence type="ECO:0000313" key="2">
    <source>
        <dbReference type="EMBL" id="MBM3273541.1"/>
    </source>
</evidence>
<reference evidence="2 3" key="1">
    <citation type="submission" date="2019-03" db="EMBL/GenBank/DDBJ databases">
        <title>Lake Tanganyika Metagenome-Assembled Genomes (MAGs).</title>
        <authorList>
            <person name="Tran P."/>
        </authorList>
    </citation>
    <scope>NUCLEOTIDE SEQUENCE [LARGE SCALE GENOMIC DNA]</scope>
    <source>
        <strain evidence="2">K_DeepCast_65m_m2_236</strain>
    </source>
</reference>
<evidence type="ECO:0008006" key="4">
    <source>
        <dbReference type="Google" id="ProtNLM"/>
    </source>
</evidence>
<feature type="compositionally biased region" description="Low complexity" evidence="1">
    <location>
        <begin position="578"/>
        <end position="605"/>
    </location>
</feature>
<feature type="region of interest" description="Disordered" evidence="1">
    <location>
        <begin position="1"/>
        <end position="24"/>
    </location>
</feature>
<dbReference type="AlphaFoldDB" id="A0A937X4N9"/>
<sequence>MAGSDDAGTSGELETREDAGQQPQDTVKLWLQAIELASSEERDWRKSAAETYEVFRMDNAGRVSDALGGNAGVSFNILFSNVETILPAVYNSTPEPDIRRRFGDADEIGRSVAQALERVLSAQIDQYDFSREMKLAIKDMLLPGRGVVRVRYDPQLSDDGMQVVSEAIRCEHVQWDDWLHGAAKTWGDVPWVGFRHRLTREQLRALAPEVAERVALDTIVPGAKEMSERDGGKQPSELFKRAEVWEIWDKERKQVVFVSQGFKEAPLLQVDDPLQLEEFWPCPRPLYAIETSNTLVPVEEYRAYRDQAKELERVTRRINALVKVLKWRGVYDATLGSAFSRMSELEDGELAPSDNALVASQIQGGLEAAIFLMPIDKAAAVLTQLYAQREQIKQTIYEITGIADILRGATVASETATAQQIKAQWGSLRVQSRQAEVARFARDLLRIMAEIVATKFSPEAITAMSAVPLGPEHMQVLQNDFLRSYRVDIETDSTIRADLTRSQEQMSQFVTGLGAFITAVGPAVQAGAMPMDVVSDLLTGFARQFKLGKQAEDALDRLSAQAQAQAQAPQQPPGPSPEELAMQQEQAAAAQAEEQKAAVEAQKAAAQEETRRQEAGAKQQLEQDKLKLEQDKVVVMDALERYKFDAKLQADRRARVSDRKAKMATERERMAASAKPSTMVNLDAKGELATFVQSMQEMREQDRQEMQQVIGLLAQSVAAMAQAADRMGGPKRVVKDAKGEVIGVEPVRMN</sequence>
<protein>
    <recommendedName>
        <fullName evidence="4">Portal protein</fullName>
    </recommendedName>
</protein>
<feature type="region of interest" description="Disordered" evidence="1">
    <location>
        <begin position="558"/>
        <end position="621"/>
    </location>
</feature>
<proteinExistence type="predicted"/>
<evidence type="ECO:0000313" key="3">
    <source>
        <dbReference type="Proteomes" id="UP000703893"/>
    </source>
</evidence>
<dbReference type="EMBL" id="VGJX01000004">
    <property type="protein sequence ID" value="MBM3273541.1"/>
    <property type="molecule type" value="Genomic_DNA"/>
</dbReference>
<feature type="compositionally biased region" description="Low complexity" evidence="1">
    <location>
        <begin position="560"/>
        <end position="569"/>
    </location>
</feature>
<dbReference type="Proteomes" id="UP000703893">
    <property type="component" value="Unassembled WGS sequence"/>
</dbReference>
<evidence type="ECO:0000256" key="1">
    <source>
        <dbReference type="SAM" id="MobiDB-lite"/>
    </source>
</evidence>
<name>A0A937X4N9_9BACT</name>
<accession>A0A937X4N9</accession>
<feature type="compositionally biased region" description="Basic and acidic residues" evidence="1">
    <location>
        <begin position="606"/>
        <end position="621"/>
    </location>
</feature>
<organism evidence="2 3">
    <name type="scientific">Candidatus Tanganyikabacteria bacterium</name>
    <dbReference type="NCBI Taxonomy" id="2961651"/>
    <lineage>
        <taxon>Bacteria</taxon>
        <taxon>Bacillati</taxon>
        <taxon>Candidatus Sericytochromatia</taxon>
        <taxon>Candidatus Tanganyikabacteria</taxon>
    </lineage>
</organism>
<comment type="caution">
    <text evidence="2">The sequence shown here is derived from an EMBL/GenBank/DDBJ whole genome shotgun (WGS) entry which is preliminary data.</text>
</comment>
<dbReference type="Pfam" id="PF16510">
    <property type="entry name" value="P22_portal"/>
    <property type="match status" value="1"/>
</dbReference>
<gene>
    <name evidence="2" type="ORF">FJZ00_00200</name>
</gene>
<dbReference type="InterPro" id="IPR032427">
    <property type="entry name" value="P22_portal"/>
</dbReference>